<keyword evidence="1" id="KW-0812">Transmembrane</keyword>
<evidence type="ECO:0000259" key="2">
    <source>
        <dbReference type="Pfam" id="PF18962"/>
    </source>
</evidence>
<proteinExistence type="predicted"/>
<evidence type="ECO:0000313" key="4">
    <source>
        <dbReference type="Proteomes" id="UP000319619"/>
    </source>
</evidence>
<evidence type="ECO:0000256" key="1">
    <source>
        <dbReference type="SAM" id="Phobius"/>
    </source>
</evidence>
<feature type="domain" description="Secretion system C-terminal sorting" evidence="2">
    <location>
        <begin position="626"/>
        <end position="701"/>
    </location>
</feature>
<evidence type="ECO:0000313" key="3">
    <source>
        <dbReference type="EMBL" id="TKJ41471.1"/>
    </source>
</evidence>
<gene>
    <name evidence="3" type="ORF">CEE37_02610</name>
</gene>
<name>A0A532V2M2_UNCL8</name>
<dbReference type="NCBIfam" id="TIGR04183">
    <property type="entry name" value="Por_Secre_tail"/>
    <property type="match status" value="1"/>
</dbReference>
<dbReference type="AlphaFoldDB" id="A0A532V2M2"/>
<dbReference type="Gene3D" id="2.60.40.4070">
    <property type="match status" value="1"/>
</dbReference>
<comment type="caution">
    <text evidence="3">The sequence shown here is derived from an EMBL/GenBank/DDBJ whole genome shotgun (WGS) entry which is preliminary data.</text>
</comment>
<sequence>MKEGKFISVLIPTFMVVLFIALLYPVGVDATKLELPPVTIDPIVNRSDGQVTFATEWSGAHWVVDYSPLDGTYYGESKENWNAISSMGNQATYPLVTAFVLHDIWELTQRNDYDYNTFCIVGIDGTKITTWVFDDLDCRNDRRWLGGSGLTGPQYSAGVDDRGYIVRKNDDPTTDVHWFPGMAEPGDPGWSWPPWYGFFGTYGFNNTPYTQGLAGSQTVSDPREIYEVAFRDPTETGSAGFQPGVSLYLAICDVAGDDPSSRANAMRMKGSNTVQNPDPYRYVLMTAEEMGMNVTFGDTSNLPINFRNVTGTSHTTTYTAYDSKSWGVSPPSGSLVLAGETDQTINFEIVIPDDSTQVGARDTLWVISDEDTCYSWFEVADELATVQITPDSALIHPDSIVFFGATGYDSQGRILHIELETDWYLEQLFGDYEDWPWDHLPTYVPIVSLHALAQSQGFLIAQLPGLVFGAAYIVICPDVATNLVPYNPPITIPAMGGMAEFNISVINDDPNMATFDIWTEVVLPNGIAFGPLIGPITITVPPGVMIERDRFQMVPAGAPSGAYTYYSYVGVYPDTVWHEASFDFEKLPFGDGQPVEEWTCGGESFEAYLAQPESIVPEEYNFSAAYPNPFNPAAMLSFTLPEASQVKLSIYDIQGRLVAILVDELRDAGTHEITFDATNLPSGVYIARMEANDFHRTQKLVMIK</sequence>
<keyword evidence="1" id="KW-0472">Membrane</keyword>
<dbReference type="EMBL" id="NJBN01000002">
    <property type="protein sequence ID" value="TKJ41471.1"/>
    <property type="molecule type" value="Genomic_DNA"/>
</dbReference>
<reference evidence="3 4" key="1">
    <citation type="submission" date="2017-06" db="EMBL/GenBank/DDBJ databases">
        <title>Novel microbial phyla capable of carbon fixation and sulfur reduction in deep-sea sediments.</title>
        <authorList>
            <person name="Huang J."/>
            <person name="Baker B."/>
            <person name="Wang Y."/>
        </authorList>
    </citation>
    <scope>NUCLEOTIDE SEQUENCE [LARGE SCALE GENOMIC DNA]</scope>
    <source>
        <strain evidence="3">B3_LCP</strain>
    </source>
</reference>
<keyword evidence="1" id="KW-1133">Transmembrane helix</keyword>
<accession>A0A532V2M2</accession>
<protein>
    <recommendedName>
        <fullName evidence="2">Secretion system C-terminal sorting domain-containing protein</fullName>
    </recommendedName>
</protein>
<organism evidence="3 4">
    <name type="scientific">candidate division LCP-89 bacterium B3_LCP</name>
    <dbReference type="NCBI Taxonomy" id="2012998"/>
    <lineage>
        <taxon>Bacteria</taxon>
        <taxon>Pseudomonadati</taxon>
        <taxon>Bacteria division LCP-89</taxon>
    </lineage>
</organism>
<dbReference type="Pfam" id="PF18962">
    <property type="entry name" value="Por_Secre_tail"/>
    <property type="match status" value="1"/>
</dbReference>
<dbReference type="InterPro" id="IPR026444">
    <property type="entry name" value="Secre_tail"/>
</dbReference>
<dbReference type="Proteomes" id="UP000319619">
    <property type="component" value="Unassembled WGS sequence"/>
</dbReference>
<feature type="transmembrane region" description="Helical" evidence="1">
    <location>
        <begin position="7"/>
        <end position="27"/>
    </location>
</feature>